<dbReference type="Pfam" id="PF07927">
    <property type="entry name" value="HicA_toxin"/>
    <property type="match status" value="1"/>
</dbReference>
<evidence type="ECO:0000313" key="9">
    <source>
        <dbReference type="Proteomes" id="UP000268623"/>
    </source>
</evidence>
<dbReference type="GO" id="GO:0016787">
    <property type="term" value="F:hydrolase activity"/>
    <property type="evidence" value="ECO:0007669"/>
    <property type="project" value="UniProtKB-KW"/>
</dbReference>
<evidence type="ECO:0000256" key="5">
    <source>
        <dbReference type="ARBA" id="ARBA00022801"/>
    </source>
</evidence>
<protein>
    <submittedName>
        <fullName evidence="8">Type II toxin-antitoxin system HicA family toxin</fullName>
    </submittedName>
</protein>
<evidence type="ECO:0000313" key="8">
    <source>
        <dbReference type="EMBL" id="RNJ51382.1"/>
    </source>
</evidence>
<keyword evidence="3" id="KW-0540">Nuclease</keyword>
<keyword evidence="7" id="KW-0346">Stress response</keyword>
<dbReference type="GO" id="GO:0003729">
    <property type="term" value="F:mRNA binding"/>
    <property type="evidence" value="ECO:0007669"/>
    <property type="project" value="InterPro"/>
</dbReference>
<dbReference type="SUPFAM" id="SSF54786">
    <property type="entry name" value="YcfA/nrd intein domain"/>
    <property type="match status" value="1"/>
</dbReference>
<evidence type="ECO:0000256" key="2">
    <source>
        <dbReference type="ARBA" id="ARBA00022649"/>
    </source>
</evidence>
<keyword evidence="5" id="KW-0378">Hydrolase</keyword>
<name>A0A3M9XUB2_9HYPH</name>
<dbReference type="GO" id="GO:0004519">
    <property type="term" value="F:endonuclease activity"/>
    <property type="evidence" value="ECO:0007669"/>
    <property type="project" value="UniProtKB-KW"/>
</dbReference>
<dbReference type="Gene3D" id="3.30.920.30">
    <property type="entry name" value="Hypothetical protein"/>
    <property type="match status" value="1"/>
</dbReference>
<dbReference type="OrthoDB" id="9811409at2"/>
<dbReference type="InterPro" id="IPR038570">
    <property type="entry name" value="HicA_sf"/>
</dbReference>
<proteinExistence type="inferred from homology"/>
<dbReference type="EMBL" id="QWDD01000001">
    <property type="protein sequence ID" value="RNJ51382.1"/>
    <property type="molecule type" value="Genomic_DNA"/>
</dbReference>
<evidence type="ECO:0000256" key="3">
    <source>
        <dbReference type="ARBA" id="ARBA00022722"/>
    </source>
</evidence>
<keyword evidence="2" id="KW-1277">Toxin-antitoxin system</keyword>
<organism evidence="8 9">
    <name type="scientific">Methylocystis hirsuta</name>
    <dbReference type="NCBI Taxonomy" id="369798"/>
    <lineage>
        <taxon>Bacteria</taxon>
        <taxon>Pseudomonadati</taxon>
        <taxon>Pseudomonadota</taxon>
        <taxon>Alphaproteobacteria</taxon>
        <taxon>Hyphomicrobiales</taxon>
        <taxon>Methylocystaceae</taxon>
        <taxon>Methylocystis</taxon>
    </lineage>
</organism>
<reference evidence="8 9" key="1">
    <citation type="submission" date="2018-08" db="EMBL/GenBank/DDBJ databases">
        <title>Genome sequence of Methylocystis hirsuta CSC1, a methanotroph able to accumulate PHAs.</title>
        <authorList>
            <person name="Bordel S."/>
            <person name="Rodriguez E."/>
            <person name="Gancedo J."/>
            <person name="Munoz R."/>
        </authorList>
    </citation>
    <scope>NUCLEOTIDE SEQUENCE [LARGE SCALE GENOMIC DNA]</scope>
    <source>
        <strain evidence="8 9">CSC1</strain>
    </source>
</reference>
<comment type="caution">
    <text evidence="8">The sequence shown here is derived from an EMBL/GenBank/DDBJ whole genome shotgun (WGS) entry which is preliminary data.</text>
</comment>
<evidence type="ECO:0000256" key="7">
    <source>
        <dbReference type="ARBA" id="ARBA00023016"/>
    </source>
</evidence>
<keyword evidence="4" id="KW-0255">Endonuclease</keyword>
<accession>A0A3M9XUB2</accession>
<keyword evidence="6" id="KW-0694">RNA-binding</keyword>
<comment type="similarity">
    <text evidence="1">Belongs to the HicA mRNA interferase family.</text>
</comment>
<dbReference type="Proteomes" id="UP000268623">
    <property type="component" value="Unassembled WGS sequence"/>
</dbReference>
<keyword evidence="9" id="KW-1185">Reference proteome</keyword>
<gene>
    <name evidence="8" type="ORF">D1O30_19060</name>
</gene>
<evidence type="ECO:0000256" key="4">
    <source>
        <dbReference type="ARBA" id="ARBA00022759"/>
    </source>
</evidence>
<dbReference type="InterPro" id="IPR012933">
    <property type="entry name" value="HicA_mRNA_interferase"/>
</dbReference>
<dbReference type="AlphaFoldDB" id="A0A3M9XUB2"/>
<evidence type="ECO:0000256" key="1">
    <source>
        <dbReference type="ARBA" id="ARBA00006620"/>
    </source>
</evidence>
<sequence length="81" mass="8955">MGGRPKVLSGEDVVAILERYGFVVHSQKGTHVKMRRHTAGITETLVIPLHDTLAKGTVKGIFNQASRYIASGELYVHFYNS</sequence>
<evidence type="ECO:0000256" key="6">
    <source>
        <dbReference type="ARBA" id="ARBA00022884"/>
    </source>
</evidence>